<dbReference type="OrthoDB" id="2017576at2759"/>
<dbReference type="Pfam" id="PF04937">
    <property type="entry name" value="DUF659"/>
    <property type="match status" value="1"/>
</dbReference>
<protein>
    <submittedName>
        <fullName evidence="3">DUF659 domain-containing protein/Dimer_Tnp_hAT domain-containing protein</fullName>
    </submittedName>
</protein>
<dbReference type="GO" id="GO:0046983">
    <property type="term" value="F:protein dimerization activity"/>
    <property type="evidence" value="ECO:0007669"/>
    <property type="project" value="InterPro"/>
</dbReference>
<evidence type="ECO:0000259" key="1">
    <source>
        <dbReference type="Pfam" id="PF04937"/>
    </source>
</evidence>
<organism evidence="3 4">
    <name type="scientific">Cephalotus follicularis</name>
    <name type="common">Albany pitcher plant</name>
    <dbReference type="NCBI Taxonomy" id="3775"/>
    <lineage>
        <taxon>Eukaryota</taxon>
        <taxon>Viridiplantae</taxon>
        <taxon>Streptophyta</taxon>
        <taxon>Embryophyta</taxon>
        <taxon>Tracheophyta</taxon>
        <taxon>Spermatophyta</taxon>
        <taxon>Magnoliopsida</taxon>
        <taxon>eudicotyledons</taxon>
        <taxon>Gunneridae</taxon>
        <taxon>Pentapetalae</taxon>
        <taxon>rosids</taxon>
        <taxon>fabids</taxon>
        <taxon>Oxalidales</taxon>
        <taxon>Cephalotaceae</taxon>
        <taxon>Cephalotus</taxon>
    </lineage>
</organism>
<dbReference type="InParanoid" id="A0A1Q3CXA1"/>
<feature type="non-terminal residue" evidence="3">
    <location>
        <position position="493"/>
    </location>
</feature>
<dbReference type="InterPro" id="IPR008906">
    <property type="entry name" value="HATC_C_dom"/>
</dbReference>
<evidence type="ECO:0000313" key="4">
    <source>
        <dbReference type="Proteomes" id="UP000187406"/>
    </source>
</evidence>
<dbReference type="PANTHER" id="PTHR32166">
    <property type="entry name" value="OSJNBA0013A04.12 PROTEIN"/>
    <property type="match status" value="1"/>
</dbReference>
<sequence length="493" mass="56571">RENVKSEIARMFYSGGLSFNLARNPYYVRSYISCANSMIPGFVPPGYNALRTTLLQRERANIERLLHPIKGTWSEKGISVVCDGCSDAQRRPLINFMAASEGGAIFLKAVNTQKEYKDKFYVASLIIDTIAEVGPQNVVQVITDNAPVCKSAGAIVETQYTFIFWTPCVVHTHNLALKNICAAKNTEKNEITYEECSWITVVADDVVFIRNFIMNHYEAIFNECVHLKLLAVADTRFASMIVMLKRFKLIKRGLQTMVISDQWSCYREDDVGKAACVKDLILNDVCWDKVDSILSFTSPIYDMLRECDTDKATLHLVYEMWDSMIEKVKGAIYRFEGKQGNETSTFYDVVYNILIDRYYSKEWLNAVSGRVSPRKDVELSEERNKCLRRYPDVEERRLVNQEFARFSGGLDAFGSFDYLEDRWVLDPKTWWLVHGSSAPILQNLALKLLGQPCSSSCCERNWSTYSFIHSMRRNKISPKRAEDLVFVHTNLRL</sequence>
<name>A0A1Q3CXA1_CEPFO</name>
<dbReference type="InterPro" id="IPR007021">
    <property type="entry name" value="DUF659"/>
</dbReference>
<comment type="caution">
    <text evidence="3">The sequence shown here is derived from an EMBL/GenBank/DDBJ whole genome shotgun (WGS) entry which is preliminary data.</text>
</comment>
<accession>A0A1Q3CXA1</accession>
<dbReference type="AlphaFoldDB" id="A0A1Q3CXA1"/>
<feature type="domain" description="HAT C-terminal dimerisation" evidence="2">
    <location>
        <begin position="412"/>
        <end position="491"/>
    </location>
</feature>
<dbReference type="EMBL" id="BDDD01003309">
    <property type="protein sequence ID" value="GAV84698.1"/>
    <property type="molecule type" value="Genomic_DNA"/>
</dbReference>
<feature type="domain" description="DUF659" evidence="1">
    <location>
        <begin position="45"/>
        <end position="184"/>
    </location>
</feature>
<feature type="non-terminal residue" evidence="3">
    <location>
        <position position="1"/>
    </location>
</feature>
<keyword evidence="4" id="KW-1185">Reference proteome</keyword>
<dbReference type="SUPFAM" id="SSF53098">
    <property type="entry name" value="Ribonuclease H-like"/>
    <property type="match status" value="1"/>
</dbReference>
<dbReference type="Proteomes" id="UP000187406">
    <property type="component" value="Unassembled WGS sequence"/>
</dbReference>
<dbReference type="STRING" id="3775.A0A1Q3CXA1"/>
<dbReference type="Pfam" id="PF05699">
    <property type="entry name" value="Dimer_Tnp_hAT"/>
    <property type="match status" value="1"/>
</dbReference>
<reference evidence="4" key="1">
    <citation type="submission" date="2016-04" db="EMBL/GenBank/DDBJ databases">
        <title>Cephalotus genome sequencing.</title>
        <authorList>
            <person name="Fukushima K."/>
            <person name="Hasebe M."/>
            <person name="Fang X."/>
        </authorList>
    </citation>
    <scope>NUCLEOTIDE SEQUENCE [LARGE SCALE GENOMIC DNA]</scope>
    <source>
        <strain evidence="4">cv. St1</strain>
    </source>
</reference>
<gene>
    <name evidence="3" type="ORF">CFOL_v3_28140</name>
</gene>
<evidence type="ECO:0000259" key="2">
    <source>
        <dbReference type="Pfam" id="PF05699"/>
    </source>
</evidence>
<dbReference type="PANTHER" id="PTHR32166:SF81">
    <property type="entry name" value="OS06G0658400 PROTEIN"/>
    <property type="match status" value="1"/>
</dbReference>
<proteinExistence type="predicted"/>
<dbReference type="InterPro" id="IPR012337">
    <property type="entry name" value="RNaseH-like_sf"/>
</dbReference>
<evidence type="ECO:0000313" key="3">
    <source>
        <dbReference type="EMBL" id="GAV84698.1"/>
    </source>
</evidence>